<accession>A0A178M7E0</accession>
<name>A0A178M7E0_9PROT</name>
<organism evidence="1 2">
    <name type="scientific">Paramagnetospirillum marisnigri</name>
    <dbReference type="NCBI Taxonomy" id="1285242"/>
    <lineage>
        <taxon>Bacteria</taxon>
        <taxon>Pseudomonadati</taxon>
        <taxon>Pseudomonadota</taxon>
        <taxon>Alphaproteobacteria</taxon>
        <taxon>Rhodospirillales</taxon>
        <taxon>Magnetospirillaceae</taxon>
        <taxon>Paramagnetospirillum</taxon>
    </lineage>
</organism>
<proteinExistence type="predicted"/>
<dbReference type="AlphaFoldDB" id="A0A178M7E0"/>
<evidence type="ECO:0000313" key="1">
    <source>
        <dbReference type="EMBL" id="OAN43968.1"/>
    </source>
</evidence>
<gene>
    <name evidence="1" type="ORF">A6A04_08785</name>
</gene>
<protein>
    <submittedName>
        <fullName evidence="1">Uncharacterized protein</fullName>
    </submittedName>
</protein>
<evidence type="ECO:0000313" key="2">
    <source>
        <dbReference type="Proteomes" id="UP000078428"/>
    </source>
</evidence>
<reference evidence="1 2" key="1">
    <citation type="submission" date="2016-04" db="EMBL/GenBank/DDBJ databases">
        <title>Draft genome sequence of freshwater magnetotactic bacteria Magnetospirillum marisnigri SP-1 and Magnetospirillum moscoviense BB-1.</title>
        <authorList>
            <person name="Koziaeva V."/>
            <person name="Dziuba M.V."/>
            <person name="Ivanov T.M."/>
            <person name="Kuznetsov B."/>
            <person name="Grouzdev D.S."/>
        </authorList>
    </citation>
    <scope>NUCLEOTIDE SEQUENCE [LARGE SCALE GENOMIC DNA]</scope>
    <source>
        <strain evidence="1 2">SP-1</strain>
    </source>
</reference>
<dbReference type="EMBL" id="LWQT01000120">
    <property type="protein sequence ID" value="OAN43968.1"/>
    <property type="molecule type" value="Genomic_DNA"/>
</dbReference>
<comment type="caution">
    <text evidence="1">The sequence shown here is derived from an EMBL/GenBank/DDBJ whole genome shotgun (WGS) entry which is preliminary data.</text>
</comment>
<dbReference type="Proteomes" id="UP000078428">
    <property type="component" value="Unassembled WGS sequence"/>
</dbReference>
<dbReference type="RefSeq" id="WP_156612709.1">
    <property type="nucleotide sequence ID" value="NZ_LWQT01000120.1"/>
</dbReference>
<dbReference type="OrthoDB" id="9920762at2"/>
<sequence>MPFPIMQIGSAEIPWHKKPRGIRDVQLGHHDSGSAIDRLASLLDEEAVGRPIDPDEVIRLAQEVSRIVPEITPFMHRVIHRMKAKQSRIRAA</sequence>
<keyword evidence="2" id="KW-1185">Reference proteome</keyword>